<dbReference type="GO" id="GO:0005886">
    <property type="term" value="C:plasma membrane"/>
    <property type="evidence" value="ECO:0007669"/>
    <property type="project" value="UniProtKB-SubCell"/>
</dbReference>
<dbReference type="EMBL" id="JAUOQI010000002">
    <property type="protein sequence ID" value="MDO6576259.1"/>
    <property type="molecule type" value="Genomic_DNA"/>
</dbReference>
<proteinExistence type="predicted"/>
<dbReference type="AlphaFoldDB" id="A0AAW7YV62"/>
<name>A0AAW7YV62_9ALTE</name>
<feature type="non-terminal residue" evidence="8">
    <location>
        <position position="131"/>
    </location>
</feature>
<dbReference type="InterPro" id="IPR051449">
    <property type="entry name" value="ABC-2_transporter_component"/>
</dbReference>
<comment type="caution">
    <text evidence="8">The sequence shown here is derived from an EMBL/GenBank/DDBJ whole genome shotgun (WGS) entry which is preliminary data.</text>
</comment>
<keyword evidence="2" id="KW-1003">Cell membrane</keyword>
<dbReference type="GO" id="GO:0140359">
    <property type="term" value="F:ABC-type transporter activity"/>
    <property type="evidence" value="ECO:0007669"/>
    <property type="project" value="InterPro"/>
</dbReference>
<evidence type="ECO:0000256" key="6">
    <source>
        <dbReference type="SAM" id="Phobius"/>
    </source>
</evidence>
<dbReference type="PANTHER" id="PTHR30294">
    <property type="entry name" value="MEMBRANE COMPONENT OF ABC TRANSPORTER YHHJ-RELATED"/>
    <property type="match status" value="1"/>
</dbReference>
<dbReference type="PANTHER" id="PTHR30294:SF29">
    <property type="entry name" value="MULTIDRUG ABC TRANSPORTER PERMEASE YBHS-RELATED"/>
    <property type="match status" value="1"/>
</dbReference>
<evidence type="ECO:0000256" key="5">
    <source>
        <dbReference type="ARBA" id="ARBA00023136"/>
    </source>
</evidence>
<protein>
    <submittedName>
        <fullName evidence="8">ABC transporter permease</fullName>
    </submittedName>
</protein>
<dbReference type="Pfam" id="PF12698">
    <property type="entry name" value="ABC2_membrane_3"/>
    <property type="match status" value="1"/>
</dbReference>
<evidence type="ECO:0000313" key="9">
    <source>
        <dbReference type="Proteomes" id="UP001170717"/>
    </source>
</evidence>
<keyword evidence="5 6" id="KW-0472">Membrane</keyword>
<dbReference type="Proteomes" id="UP001170717">
    <property type="component" value="Unassembled WGS sequence"/>
</dbReference>
<reference evidence="8" key="1">
    <citation type="submission" date="2023-07" db="EMBL/GenBank/DDBJ databases">
        <title>Genome content predicts the carbon catabolic preferences of heterotrophic bacteria.</title>
        <authorList>
            <person name="Gralka M."/>
        </authorList>
    </citation>
    <scope>NUCLEOTIDE SEQUENCE</scope>
    <source>
        <strain evidence="8">F2M12</strain>
    </source>
</reference>
<evidence type="ECO:0000256" key="3">
    <source>
        <dbReference type="ARBA" id="ARBA00022692"/>
    </source>
</evidence>
<dbReference type="RefSeq" id="WP_303537930.1">
    <property type="nucleotide sequence ID" value="NZ_JAUOQI010000002.1"/>
</dbReference>
<keyword evidence="3 6" id="KW-0812">Transmembrane</keyword>
<evidence type="ECO:0000256" key="2">
    <source>
        <dbReference type="ARBA" id="ARBA00022475"/>
    </source>
</evidence>
<dbReference type="InterPro" id="IPR013525">
    <property type="entry name" value="ABC2_TM"/>
</dbReference>
<organism evidence="8 9">
    <name type="scientific">Alteromonas stellipolaris</name>
    <dbReference type="NCBI Taxonomy" id="233316"/>
    <lineage>
        <taxon>Bacteria</taxon>
        <taxon>Pseudomonadati</taxon>
        <taxon>Pseudomonadota</taxon>
        <taxon>Gammaproteobacteria</taxon>
        <taxon>Alteromonadales</taxon>
        <taxon>Alteromonadaceae</taxon>
        <taxon>Alteromonas/Salinimonas group</taxon>
        <taxon>Alteromonas</taxon>
    </lineage>
</organism>
<gene>
    <name evidence="8" type="ORF">Q4527_02605</name>
</gene>
<keyword evidence="4 6" id="KW-1133">Transmembrane helix</keyword>
<sequence>MWLIFKKEFKELLRDRKTIIFMIVLPLLLFPLIFGVAMFFMNSATEKAENVVLKYAIVGEQYAPEMSKQFASETNKFTVVDIQDEADYAKLIKNETVDFVLVIPESFNSDVLASGQHKLQLYLNDAGLNKV</sequence>
<evidence type="ECO:0000256" key="4">
    <source>
        <dbReference type="ARBA" id="ARBA00022989"/>
    </source>
</evidence>
<accession>A0AAW7YV62</accession>
<feature type="domain" description="ABC-2 type transporter transmembrane" evidence="7">
    <location>
        <begin position="16"/>
        <end position="130"/>
    </location>
</feature>
<comment type="subcellular location">
    <subcellularLocation>
        <location evidence="1">Cell membrane</location>
        <topology evidence="1">Multi-pass membrane protein</topology>
    </subcellularLocation>
</comment>
<evidence type="ECO:0000256" key="1">
    <source>
        <dbReference type="ARBA" id="ARBA00004651"/>
    </source>
</evidence>
<dbReference type="Gene3D" id="3.40.1710.10">
    <property type="entry name" value="abc type-2 transporter like domain"/>
    <property type="match status" value="1"/>
</dbReference>
<evidence type="ECO:0000259" key="7">
    <source>
        <dbReference type="Pfam" id="PF12698"/>
    </source>
</evidence>
<evidence type="ECO:0000313" key="8">
    <source>
        <dbReference type="EMBL" id="MDO6576259.1"/>
    </source>
</evidence>
<feature type="transmembrane region" description="Helical" evidence="6">
    <location>
        <begin position="20"/>
        <end position="41"/>
    </location>
</feature>